<dbReference type="Pfam" id="PF00499">
    <property type="entry name" value="Oxidored_q3"/>
    <property type="match status" value="1"/>
</dbReference>
<keyword evidence="1" id="KW-0472">Membrane</keyword>
<sequence length="168" mass="18772">MMIKEIIFYILALVITVFSIMAVSSRRLIRSATYLLFVLLATAGMYLLLDYHYLFAVQIAVYAGGIMVLFIFAILLTQKPGKNITPEPLFQRVMAILLSGTGLIFCGVIIYKNVSKVYHYVESAEIPVKEIGTTLMGTGKYEYILPFEAISIMLLACIVGAIMIARKR</sequence>
<dbReference type="GO" id="GO:0016491">
    <property type="term" value="F:oxidoreductase activity"/>
    <property type="evidence" value="ECO:0007669"/>
    <property type="project" value="UniProtKB-KW"/>
</dbReference>
<feature type="transmembrane region" description="Helical" evidence="1">
    <location>
        <begin position="55"/>
        <end position="77"/>
    </location>
</feature>
<feature type="transmembrane region" description="Helical" evidence="1">
    <location>
        <begin position="143"/>
        <end position="165"/>
    </location>
</feature>
<dbReference type="InterPro" id="IPR001457">
    <property type="entry name" value="NADH_UbQ/plastoQ_OxRdtase_su6"/>
</dbReference>
<name>A0A644VLV8_9ZZZZ</name>
<accession>A0A644VLV8</accession>
<feature type="transmembrane region" description="Helical" evidence="1">
    <location>
        <begin position="6"/>
        <end position="24"/>
    </location>
</feature>
<feature type="transmembrane region" description="Helical" evidence="1">
    <location>
        <begin position="89"/>
        <end position="111"/>
    </location>
</feature>
<dbReference type="AlphaFoldDB" id="A0A644VLV8"/>
<keyword evidence="1" id="KW-0812">Transmembrane</keyword>
<dbReference type="GO" id="GO:0008137">
    <property type="term" value="F:NADH dehydrogenase (ubiquinone) activity"/>
    <property type="evidence" value="ECO:0007669"/>
    <property type="project" value="InterPro"/>
</dbReference>
<dbReference type="Gene3D" id="1.20.120.1200">
    <property type="entry name" value="NADH-ubiquinone/plastoquinone oxidoreductase chain 6, subunit NuoJ"/>
    <property type="match status" value="1"/>
</dbReference>
<dbReference type="EMBL" id="VSSQ01000350">
    <property type="protein sequence ID" value="MPL92170.1"/>
    <property type="molecule type" value="Genomic_DNA"/>
</dbReference>
<keyword evidence="1" id="KW-1133">Transmembrane helix</keyword>
<dbReference type="PANTHER" id="PTHR33269">
    <property type="entry name" value="NADH-UBIQUINONE OXIDOREDUCTASE CHAIN 6"/>
    <property type="match status" value="1"/>
</dbReference>
<comment type="caution">
    <text evidence="2">The sequence shown here is derived from an EMBL/GenBank/DDBJ whole genome shotgun (WGS) entry which is preliminary data.</text>
</comment>
<organism evidence="2">
    <name type="scientific">bioreactor metagenome</name>
    <dbReference type="NCBI Taxonomy" id="1076179"/>
    <lineage>
        <taxon>unclassified sequences</taxon>
        <taxon>metagenomes</taxon>
        <taxon>ecological metagenomes</taxon>
    </lineage>
</organism>
<proteinExistence type="predicted"/>
<evidence type="ECO:0000313" key="2">
    <source>
        <dbReference type="EMBL" id="MPL92170.1"/>
    </source>
</evidence>
<feature type="transmembrane region" description="Helical" evidence="1">
    <location>
        <begin position="31"/>
        <end position="49"/>
    </location>
</feature>
<dbReference type="PANTHER" id="PTHR33269:SF17">
    <property type="entry name" value="NADH-UBIQUINONE OXIDOREDUCTASE CHAIN 6"/>
    <property type="match status" value="1"/>
</dbReference>
<keyword evidence="2" id="KW-0560">Oxidoreductase</keyword>
<gene>
    <name evidence="2" type="primary">nuoJ_5</name>
    <name evidence="2" type="ORF">SDC9_38267</name>
</gene>
<evidence type="ECO:0000256" key="1">
    <source>
        <dbReference type="SAM" id="Phobius"/>
    </source>
</evidence>
<dbReference type="InterPro" id="IPR042106">
    <property type="entry name" value="Nuo/plastoQ_OxRdtase_6_NuoJ"/>
</dbReference>
<reference evidence="2" key="1">
    <citation type="submission" date="2019-08" db="EMBL/GenBank/DDBJ databases">
        <authorList>
            <person name="Kucharzyk K."/>
            <person name="Murdoch R.W."/>
            <person name="Higgins S."/>
            <person name="Loffler F."/>
        </authorList>
    </citation>
    <scope>NUCLEOTIDE SEQUENCE</scope>
</reference>
<dbReference type="EC" id="1.6.5.11" evidence="2"/>
<protein>
    <submittedName>
        <fullName evidence="2">NADH-quinone oxidoreductase subunit J</fullName>
        <ecNumber evidence="2">1.6.5.11</ecNumber>
    </submittedName>
</protein>